<evidence type="ECO:0000256" key="7">
    <source>
        <dbReference type="ARBA" id="ARBA00022840"/>
    </source>
</evidence>
<feature type="domain" description="Signal transduction histidine kinase subgroup 3 dimerisation and phosphoacceptor" evidence="11">
    <location>
        <begin position="193"/>
        <end position="259"/>
    </location>
</feature>
<keyword evidence="6 12" id="KW-0418">Kinase</keyword>
<comment type="caution">
    <text evidence="12">The sequence shown here is derived from an EMBL/GenBank/DDBJ whole genome shotgun (WGS) entry which is preliminary data.</text>
</comment>
<dbReference type="EC" id="2.7.13.3" evidence="2"/>
<dbReference type="Pfam" id="PF07730">
    <property type="entry name" value="HisKA_3"/>
    <property type="match status" value="1"/>
</dbReference>
<gene>
    <name evidence="12" type="ORF">ATJ78_1331</name>
</gene>
<dbReference type="Pfam" id="PF02518">
    <property type="entry name" value="HATPase_c"/>
    <property type="match status" value="1"/>
</dbReference>
<name>A0A2A9DWN0_9MICO</name>
<keyword evidence="9" id="KW-0472">Membrane</keyword>
<evidence type="ECO:0000256" key="1">
    <source>
        <dbReference type="ARBA" id="ARBA00000085"/>
    </source>
</evidence>
<feature type="domain" description="Histidine kinase/HSP90-like ATPase" evidence="10">
    <location>
        <begin position="304"/>
        <end position="394"/>
    </location>
</feature>
<dbReference type="SUPFAM" id="SSF55874">
    <property type="entry name" value="ATPase domain of HSP90 chaperone/DNA topoisomerase II/histidine kinase"/>
    <property type="match status" value="1"/>
</dbReference>
<dbReference type="CDD" id="cd16917">
    <property type="entry name" value="HATPase_UhpB-NarQ-NarX-like"/>
    <property type="match status" value="1"/>
</dbReference>
<evidence type="ECO:0000256" key="3">
    <source>
        <dbReference type="ARBA" id="ARBA00022553"/>
    </source>
</evidence>
<evidence type="ECO:0000256" key="8">
    <source>
        <dbReference type="ARBA" id="ARBA00023012"/>
    </source>
</evidence>
<dbReference type="AlphaFoldDB" id="A0A2A9DWN0"/>
<feature type="transmembrane region" description="Helical" evidence="9">
    <location>
        <begin position="61"/>
        <end position="78"/>
    </location>
</feature>
<feature type="transmembrane region" description="Helical" evidence="9">
    <location>
        <begin position="32"/>
        <end position="54"/>
    </location>
</feature>
<feature type="transmembrane region" description="Helical" evidence="9">
    <location>
        <begin position="144"/>
        <end position="166"/>
    </location>
</feature>
<reference evidence="12 13" key="1">
    <citation type="submission" date="2017-10" db="EMBL/GenBank/DDBJ databases">
        <title>Sequencing the genomes of 1000 actinobacteria strains.</title>
        <authorList>
            <person name="Klenk H.-P."/>
        </authorList>
    </citation>
    <scope>NUCLEOTIDE SEQUENCE [LARGE SCALE GENOMIC DNA]</scope>
    <source>
        <strain evidence="12 13">DSM 21798</strain>
    </source>
</reference>
<dbReference type="InterPro" id="IPR050482">
    <property type="entry name" value="Sensor_HK_TwoCompSys"/>
</dbReference>
<dbReference type="GO" id="GO:0005524">
    <property type="term" value="F:ATP binding"/>
    <property type="evidence" value="ECO:0007669"/>
    <property type="project" value="UniProtKB-KW"/>
</dbReference>
<dbReference type="GO" id="GO:0046983">
    <property type="term" value="F:protein dimerization activity"/>
    <property type="evidence" value="ECO:0007669"/>
    <property type="project" value="InterPro"/>
</dbReference>
<evidence type="ECO:0000313" key="13">
    <source>
        <dbReference type="Proteomes" id="UP000221369"/>
    </source>
</evidence>
<dbReference type="GO" id="GO:0000155">
    <property type="term" value="F:phosphorelay sensor kinase activity"/>
    <property type="evidence" value="ECO:0007669"/>
    <property type="project" value="InterPro"/>
</dbReference>
<dbReference type="EMBL" id="PDJE01000001">
    <property type="protein sequence ID" value="PFG30402.1"/>
    <property type="molecule type" value="Genomic_DNA"/>
</dbReference>
<keyword evidence="4" id="KW-0808">Transferase</keyword>
<dbReference type="PANTHER" id="PTHR24421:SF10">
    <property type="entry name" value="NITRATE_NITRITE SENSOR PROTEIN NARQ"/>
    <property type="match status" value="1"/>
</dbReference>
<feature type="transmembrane region" description="Helical" evidence="9">
    <location>
        <begin position="9"/>
        <end position="26"/>
    </location>
</feature>
<evidence type="ECO:0000259" key="11">
    <source>
        <dbReference type="Pfam" id="PF07730"/>
    </source>
</evidence>
<dbReference type="RefSeq" id="WP_098406868.1">
    <property type="nucleotide sequence ID" value="NZ_PDJE01000001.1"/>
</dbReference>
<dbReference type="PANTHER" id="PTHR24421">
    <property type="entry name" value="NITRATE/NITRITE SENSOR PROTEIN NARX-RELATED"/>
    <property type="match status" value="1"/>
</dbReference>
<evidence type="ECO:0000256" key="9">
    <source>
        <dbReference type="SAM" id="Phobius"/>
    </source>
</evidence>
<evidence type="ECO:0000256" key="5">
    <source>
        <dbReference type="ARBA" id="ARBA00022741"/>
    </source>
</evidence>
<accession>A0A2A9DWN0</accession>
<evidence type="ECO:0000256" key="6">
    <source>
        <dbReference type="ARBA" id="ARBA00022777"/>
    </source>
</evidence>
<dbReference type="GO" id="GO:0016020">
    <property type="term" value="C:membrane"/>
    <property type="evidence" value="ECO:0007669"/>
    <property type="project" value="InterPro"/>
</dbReference>
<evidence type="ECO:0000256" key="4">
    <source>
        <dbReference type="ARBA" id="ARBA00022679"/>
    </source>
</evidence>
<evidence type="ECO:0000256" key="2">
    <source>
        <dbReference type="ARBA" id="ARBA00012438"/>
    </source>
</evidence>
<dbReference type="Proteomes" id="UP000221369">
    <property type="component" value="Unassembled WGS sequence"/>
</dbReference>
<keyword evidence="5" id="KW-0547">Nucleotide-binding</keyword>
<evidence type="ECO:0000259" key="10">
    <source>
        <dbReference type="Pfam" id="PF02518"/>
    </source>
</evidence>
<comment type="catalytic activity">
    <reaction evidence="1">
        <text>ATP + protein L-histidine = ADP + protein N-phospho-L-histidine.</text>
        <dbReference type="EC" id="2.7.13.3"/>
    </reaction>
</comment>
<keyword evidence="3" id="KW-0597">Phosphoprotein</keyword>
<keyword evidence="9" id="KW-0812">Transmembrane</keyword>
<dbReference type="InterPro" id="IPR011712">
    <property type="entry name" value="Sig_transdc_His_kin_sub3_dim/P"/>
</dbReference>
<evidence type="ECO:0000313" key="12">
    <source>
        <dbReference type="EMBL" id="PFG30402.1"/>
    </source>
</evidence>
<protein>
    <recommendedName>
        <fullName evidence="2">histidine kinase</fullName>
        <ecNumber evidence="2">2.7.13.3</ecNumber>
    </recommendedName>
</protein>
<keyword evidence="8" id="KW-0902">Two-component regulatory system</keyword>
<dbReference type="Gene3D" id="3.30.565.10">
    <property type="entry name" value="Histidine kinase-like ATPase, C-terminal domain"/>
    <property type="match status" value="1"/>
</dbReference>
<organism evidence="12 13">
    <name type="scientific">Paramicrobacterium agarici</name>
    <dbReference type="NCBI Taxonomy" id="630514"/>
    <lineage>
        <taxon>Bacteria</taxon>
        <taxon>Bacillati</taxon>
        <taxon>Actinomycetota</taxon>
        <taxon>Actinomycetes</taxon>
        <taxon>Micrococcales</taxon>
        <taxon>Microbacteriaceae</taxon>
        <taxon>Paramicrobacterium</taxon>
    </lineage>
</organism>
<keyword evidence="13" id="KW-1185">Reference proteome</keyword>
<dbReference type="InterPro" id="IPR036890">
    <property type="entry name" value="HATPase_C_sf"/>
</dbReference>
<feature type="transmembrane region" description="Helical" evidence="9">
    <location>
        <begin position="112"/>
        <end position="132"/>
    </location>
</feature>
<dbReference type="InterPro" id="IPR003594">
    <property type="entry name" value="HATPase_dom"/>
</dbReference>
<dbReference type="Gene3D" id="1.20.5.1930">
    <property type="match status" value="1"/>
</dbReference>
<keyword evidence="7" id="KW-0067">ATP-binding</keyword>
<feature type="transmembrane region" description="Helical" evidence="9">
    <location>
        <begin position="84"/>
        <end position="105"/>
    </location>
</feature>
<keyword evidence="9" id="KW-1133">Transmembrane helix</keyword>
<sequence>MSQQRTHPLWLWITVGSMAIVIYSIAVPVNAVLYQVPVAIAFVLSAFTAGALPLSLTRPRAALAFFVVGLLGNGILAGDDRDPFWPGPVPVLEIITLAALIGLIVYSRGWRLGAVAWLLALATATAIPSLSGRSGFPTMTGAEIADLIVTFSIAAAAYVIALLIAGRVTIRDELAREKEVSAEEQARRQLVEERSRIARELHDVVAHSMSVIQVQASTAKYRLTELNDPAIAEFDDIAASARSALAEMRRLLGTLRPDGEEAERMPQRTIGDIPGLVESARRSGVPIDLSIDDELRGAPLSVQVAAFRIVQEAISNALRHAPGSRVSVGVARGNTSGAVISVINSAPDGVPVDAAGGGHGLIGMRERTTALGGHLETHATPDGGWLVHAVLPFDAEGSVIVNPEGNA</sequence>
<proteinExistence type="predicted"/>